<feature type="domain" description="Methyltransferase" evidence="2">
    <location>
        <begin position="46"/>
        <end position="139"/>
    </location>
</feature>
<dbReference type="GO" id="GO:0008168">
    <property type="term" value="F:methyltransferase activity"/>
    <property type="evidence" value="ECO:0007669"/>
    <property type="project" value="InterPro"/>
</dbReference>
<dbReference type="PROSITE" id="PS51683">
    <property type="entry name" value="SAM_OMT_II"/>
    <property type="match status" value="1"/>
</dbReference>
<accession>A0A1V5SP77</accession>
<dbReference type="CDD" id="cd02440">
    <property type="entry name" value="AdoMet_MTases"/>
    <property type="match status" value="1"/>
</dbReference>
<dbReference type="PANTHER" id="PTHR43861">
    <property type="entry name" value="TRANS-ACONITATE 2-METHYLTRANSFERASE-RELATED"/>
    <property type="match status" value="1"/>
</dbReference>
<evidence type="ECO:0000259" key="2">
    <source>
        <dbReference type="Pfam" id="PF13649"/>
    </source>
</evidence>
<dbReference type="InterPro" id="IPR041698">
    <property type="entry name" value="Methyltransf_25"/>
</dbReference>
<name>A0A1V5SP77_9BACT</name>
<dbReference type="Pfam" id="PF13649">
    <property type="entry name" value="Methyltransf_25"/>
    <property type="match status" value="1"/>
</dbReference>
<dbReference type="EMBL" id="MWBQ01000122">
    <property type="protein sequence ID" value="OQA56275.1"/>
    <property type="molecule type" value="Genomic_DNA"/>
</dbReference>
<gene>
    <name evidence="3" type="ORF">BWY41_01533</name>
</gene>
<dbReference type="Proteomes" id="UP000485569">
    <property type="component" value="Unassembled WGS sequence"/>
</dbReference>
<comment type="caution">
    <text evidence="3">The sequence shown here is derived from an EMBL/GenBank/DDBJ whole genome shotgun (WGS) entry which is preliminary data.</text>
</comment>
<dbReference type="Gene3D" id="3.40.50.150">
    <property type="entry name" value="Vaccinia Virus protein VP39"/>
    <property type="match status" value="1"/>
</dbReference>
<proteinExistence type="predicted"/>
<organism evidence="3">
    <name type="scientific">Candidatus Atribacter allofermentans</name>
    <dbReference type="NCBI Taxonomy" id="1852833"/>
    <lineage>
        <taxon>Bacteria</taxon>
        <taxon>Pseudomonadati</taxon>
        <taxon>Atribacterota</taxon>
        <taxon>Atribacteria</taxon>
        <taxon>Atribacterales</taxon>
        <taxon>Atribacteraceae</taxon>
        <taxon>Atribacter</taxon>
    </lineage>
</organism>
<protein>
    <recommendedName>
        <fullName evidence="2">Methyltransferase domain-containing protein</fullName>
    </recommendedName>
</protein>
<dbReference type="InterPro" id="IPR016461">
    <property type="entry name" value="COMT-like"/>
</dbReference>
<evidence type="ECO:0000313" key="3">
    <source>
        <dbReference type="EMBL" id="OQA56275.1"/>
    </source>
</evidence>
<evidence type="ECO:0000256" key="1">
    <source>
        <dbReference type="ARBA" id="ARBA00022679"/>
    </source>
</evidence>
<reference evidence="3" key="1">
    <citation type="submission" date="2017-02" db="EMBL/GenBank/DDBJ databases">
        <title>Delving into the versatile metabolic prowess of the omnipresent phylum Bacteroidetes.</title>
        <authorList>
            <person name="Nobu M.K."/>
            <person name="Mei R."/>
            <person name="Narihiro T."/>
            <person name="Kuroda K."/>
            <person name="Liu W.-T."/>
        </authorList>
    </citation>
    <scope>NUCLEOTIDE SEQUENCE</scope>
    <source>
        <strain evidence="3">ADurb.Bin276</strain>
    </source>
</reference>
<dbReference type="SUPFAM" id="SSF53335">
    <property type="entry name" value="S-adenosyl-L-methionine-dependent methyltransferases"/>
    <property type="match status" value="1"/>
</dbReference>
<dbReference type="InterPro" id="IPR029063">
    <property type="entry name" value="SAM-dependent_MTases_sf"/>
</dbReference>
<keyword evidence="1" id="KW-0808">Transferase</keyword>
<sequence length="218" mass="25593">MLEKMADFFTARVDEYDNHMMNDVVGCKEGYIKMAELLPETVVNLLDLGCGTGLELDEIFKIRPNIKVTGVDLSKAMLGILKQKHPNQDLTLINANYFDYDFGIEWFDAIISFQTMHHFSHEQKIQLYSRIYSALKPGGKYIECDYMVIEQKDEDYNFKESVRIRNEQNITDGEFYHYDTPCTIENQLKMLRRAKFEKVEMVWRLENTTIVVAERAMK</sequence>
<dbReference type="AlphaFoldDB" id="A0A1V5SP77"/>